<feature type="transmembrane region" description="Helical" evidence="5">
    <location>
        <begin position="43"/>
        <end position="65"/>
    </location>
</feature>
<feature type="transmembrane region" description="Helical" evidence="5">
    <location>
        <begin position="165"/>
        <end position="183"/>
    </location>
</feature>
<feature type="transmembrane region" description="Helical" evidence="5">
    <location>
        <begin position="12"/>
        <end position="31"/>
    </location>
</feature>
<keyword evidence="8" id="KW-1185">Reference proteome</keyword>
<dbReference type="Pfam" id="PF00083">
    <property type="entry name" value="Sugar_tr"/>
    <property type="match status" value="1"/>
</dbReference>
<dbReference type="Gene3D" id="1.20.1250.20">
    <property type="entry name" value="MFS general substrate transporter like domains"/>
    <property type="match status" value="2"/>
</dbReference>
<dbReference type="GO" id="GO:0005886">
    <property type="term" value="C:plasma membrane"/>
    <property type="evidence" value="ECO:0007669"/>
    <property type="project" value="TreeGrafter"/>
</dbReference>
<name>A0A7T4N492_9BURK</name>
<keyword evidence="4 5" id="KW-0472">Membrane</keyword>
<comment type="subcellular location">
    <subcellularLocation>
        <location evidence="1">Membrane</location>
        <topology evidence="1">Multi-pass membrane protein</topology>
    </subcellularLocation>
</comment>
<proteinExistence type="predicted"/>
<organism evidence="7 8">
    <name type="scientific">Paraburkholderia ginsengisoli</name>
    <dbReference type="NCBI Taxonomy" id="311231"/>
    <lineage>
        <taxon>Bacteria</taxon>
        <taxon>Pseudomonadati</taxon>
        <taxon>Pseudomonadota</taxon>
        <taxon>Betaproteobacteria</taxon>
        <taxon>Burkholderiales</taxon>
        <taxon>Burkholderiaceae</taxon>
        <taxon>Paraburkholderia</taxon>
    </lineage>
</organism>
<dbReference type="InterPro" id="IPR036259">
    <property type="entry name" value="MFS_trans_sf"/>
</dbReference>
<dbReference type="CDD" id="cd17316">
    <property type="entry name" value="MFS_SV2_like"/>
    <property type="match status" value="1"/>
</dbReference>
<evidence type="ECO:0000256" key="5">
    <source>
        <dbReference type="SAM" id="Phobius"/>
    </source>
</evidence>
<dbReference type="PANTHER" id="PTHR23508">
    <property type="entry name" value="CARBOXYLIC ACID TRANSPORTER PROTEIN HOMOLOG"/>
    <property type="match status" value="1"/>
</dbReference>
<evidence type="ECO:0000259" key="6">
    <source>
        <dbReference type="PROSITE" id="PS50850"/>
    </source>
</evidence>
<dbReference type="PROSITE" id="PS00217">
    <property type="entry name" value="SUGAR_TRANSPORT_2"/>
    <property type="match status" value="1"/>
</dbReference>
<dbReference type="PANTHER" id="PTHR23508:SF10">
    <property type="entry name" value="CARBOXYLIC ACID TRANSPORTER PROTEIN HOMOLOG"/>
    <property type="match status" value="1"/>
</dbReference>
<reference evidence="7 8" key="1">
    <citation type="submission" date="2020-12" db="EMBL/GenBank/DDBJ databases">
        <title>FDA dAtabase for Regulatory Grade micrObial Sequences (FDA-ARGOS): Supporting development and validation of Infectious Disease Dx tests.</title>
        <authorList>
            <person name="Nelson B."/>
            <person name="Plummer A."/>
            <person name="Tallon L."/>
            <person name="Sadzewicz L."/>
            <person name="Zhao X."/>
            <person name="Boylan J."/>
            <person name="Ott S."/>
            <person name="Bowen H."/>
            <person name="Vavikolanu K."/>
            <person name="Mehta A."/>
            <person name="Aluvathingal J."/>
            <person name="Nadendla S."/>
            <person name="Myers T."/>
            <person name="Yan Y."/>
            <person name="Sichtig H."/>
        </authorList>
    </citation>
    <scope>NUCLEOTIDE SEQUENCE [LARGE SCALE GENOMIC DNA]</scope>
    <source>
        <strain evidence="7 8">FDAARGOS_1049</strain>
    </source>
</reference>
<dbReference type="InterPro" id="IPR020846">
    <property type="entry name" value="MFS_dom"/>
</dbReference>
<evidence type="ECO:0000313" key="8">
    <source>
        <dbReference type="Proteomes" id="UP000595610"/>
    </source>
</evidence>
<dbReference type="InterPro" id="IPR005829">
    <property type="entry name" value="Sugar_transporter_CS"/>
</dbReference>
<dbReference type="InterPro" id="IPR005828">
    <property type="entry name" value="MFS_sugar_transport-like"/>
</dbReference>
<dbReference type="Proteomes" id="UP000595610">
    <property type="component" value="Chromosome 1"/>
</dbReference>
<feature type="transmembrane region" description="Helical" evidence="5">
    <location>
        <begin position="101"/>
        <end position="121"/>
    </location>
</feature>
<feature type="transmembrane region" description="Helical" evidence="5">
    <location>
        <begin position="244"/>
        <end position="265"/>
    </location>
</feature>
<dbReference type="EMBL" id="CP066075">
    <property type="protein sequence ID" value="QQC64915.1"/>
    <property type="molecule type" value="Genomic_DNA"/>
</dbReference>
<dbReference type="InterPro" id="IPR011701">
    <property type="entry name" value="MFS"/>
</dbReference>
<dbReference type="GO" id="GO:0046943">
    <property type="term" value="F:carboxylic acid transmembrane transporter activity"/>
    <property type="evidence" value="ECO:0007669"/>
    <property type="project" value="TreeGrafter"/>
</dbReference>
<evidence type="ECO:0000256" key="3">
    <source>
        <dbReference type="ARBA" id="ARBA00022989"/>
    </source>
</evidence>
<evidence type="ECO:0000313" key="7">
    <source>
        <dbReference type="EMBL" id="QQC64915.1"/>
    </source>
</evidence>
<dbReference type="KEGG" id="pgis:I6I06_05435"/>
<evidence type="ECO:0000256" key="2">
    <source>
        <dbReference type="ARBA" id="ARBA00022692"/>
    </source>
</evidence>
<keyword evidence="2 5" id="KW-0812">Transmembrane</keyword>
<dbReference type="AlphaFoldDB" id="A0A7T4N492"/>
<feature type="transmembrane region" description="Helical" evidence="5">
    <location>
        <begin position="277"/>
        <end position="294"/>
    </location>
</feature>
<feature type="domain" description="Major facilitator superfamily (MFS) profile" evidence="6">
    <location>
        <begin position="10"/>
        <end position="389"/>
    </location>
</feature>
<protein>
    <submittedName>
        <fullName evidence="7">MFS transporter</fullName>
    </submittedName>
</protein>
<dbReference type="Pfam" id="PF07690">
    <property type="entry name" value="MFS_1"/>
    <property type="match status" value="1"/>
</dbReference>
<evidence type="ECO:0000256" key="4">
    <source>
        <dbReference type="ARBA" id="ARBA00023136"/>
    </source>
</evidence>
<feature type="transmembrane region" description="Helical" evidence="5">
    <location>
        <begin position="365"/>
        <end position="386"/>
    </location>
</feature>
<keyword evidence="3 5" id="KW-1133">Transmembrane helix</keyword>
<accession>A0A7T4N492</accession>
<dbReference type="SUPFAM" id="SSF103473">
    <property type="entry name" value="MFS general substrate transporter"/>
    <property type="match status" value="1"/>
</dbReference>
<feature type="transmembrane region" description="Helical" evidence="5">
    <location>
        <begin position="204"/>
        <end position="224"/>
    </location>
</feature>
<gene>
    <name evidence="7" type="ORF">I6I06_05435</name>
</gene>
<evidence type="ECO:0000256" key="1">
    <source>
        <dbReference type="ARBA" id="ARBA00004141"/>
    </source>
</evidence>
<sequence length="415" mass="44999">MSWTREQRNVTIAAYLGWTLDAFDFFLMVFVLKDIAAEFNTTIPSVAVAIMLTLMMRPVGALIFGWLADKYGRRPTLMLNIACFSLLELLSGLSPNLMTLLVLRALFGIAMGGEWGVGGALTMETVPPKSRGIVSGLLQAGYPSGYLLASIVFGVFYQYIGWRGMFFVGVLPALLVLYVRAHVPESPAFKTLEKKARPGLLATLKQNVGLSIYAIVLMTAFNFFSHGSQDLYPTFLRVQHQFEAHTVSWITIVLNVGAICGGLFFGWASEKIGRKRAIFIAALIALPVLPLWAFSSTPVLLALGAFLMQISVQGAWGVIPVHLNEISPDEIRATFPGLVYQLGNLIASVNGPLQAKFAEQMGNNYALVMAVVIGIVAVVIAALIPFSRERRGIDMTQSAKEIAAHSPGSAVAGQL</sequence>
<dbReference type="RefSeq" id="WP_042323994.1">
    <property type="nucleotide sequence ID" value="NZ_CP066075.1"/>
</dbReference>
<feature type="transmembrane region" description="Helical" evidence="5">
    <location>
        <begin position="133"/>
        <end position="159"/>
    </location>
</feature>
<dbReference type="PROSITE" id="PS50850">
    <property type="entry name" value="MFS"/>
    <property type="match status" value="1"/>
</dbReference>